<dbReference type="EMBL" id="FUIG01000057">
    <property type="protein sequence ID" value="SJM34585.1"/>
    <property type="molecule type" value="Genomic_DNA"/>
</dbReference>
<proteinExistence type="predicted"/>
<gene>
    <name evidence="1" type="ORF">BQ8482_480068</name>
</gene>
<evidence type="ECO:0000313" key="1">
    <source>
        <dbReference type="EMBL" id="SJM34585.1"/>
    </source>
</evidence>
<keyword evidence="2" id="KW-1185">Reference proteome</keyword>
<organism evidence="1 2">
    <name type="scientific">Mesorhizobium delmotii</name>
    <dbReference type="NCBI Taxonomy" id="1631247"/>
    <lineage>
        <taxon>Bacteria</taxon>
        <taxon>Pseudomonadati</taxon>
        <taxon>Pseudomonadota</taxon>
        <taxon>Alphaproteobacteria</taxon>
        <taxon>Hyphomicrobiales</taxon>
        <taxon>Phyllobacteriaceae</taxon>
        <taxon>Mesorhizobium</taxon>
    </lineage>
</organism>
<accession>A0A2P9ATU2</accession>
<name>A0A2P9ATU2_9HYPH</name>
<dbReference type="Proteomes" id="UP000245698">
    <property type="component" value="Unassembled WGS sequence"/>
</dbReference>
<sequence>MVHTASVNTLGKLDRAKSFWLCSDVRSGRGLPMDRLTLHHFNKW</sequence>
<dbReference type="AlphaFoldDB" id="A0A2P9ATU2"/>
<protein>
    <submittedName>
        <fullName evidence="1">Uncharacterized protein</fullName>
    </submittedName>
</protein>
<evidence type="ECO:0000313" key="2">
    <source>
        <dbReference type="Proteomes" id="UP000245698"/>
    </source>
</evidence>
<reference evidence="2" key="1">
    <citation type="submission" date="2016-12" db="EMBL/GenBank/DDBJ databases">
        <authorList>
            <person name="Brunel B."/>
        </authorList>
    </citation>
    <scope>NUCLEOTIDE SEQUENCE [LARGE SCALE GENOMIC DNA]</scope>
</reference>